<accession>A0A1X0REH2</accession>
<dbReference type="GO" id="GO:0016628">
    <property type="term" value="F:oxidoreductase activity, acting on the CH-CH group of donors, NAD or NADP as acceptor"/>
    <property type="evidence" value="ECO:0007669"/>
    <property type="project" value="UniProtKB-ARBA"/>
</dbReference>
<dbReference type="Gene3D" id="3.20.20.70">
    <property type="entry name" value="Aldolase class I"/>
    <property type="match status" value="1"/>
</dbReference>
<gene>
    <name evidence="5" type="ORF">BCV72DRAFT_20582</name>
</gene>
<proteinExistence type="inferred from homology"/>
<keyword evidence="3" id="KW-0560">Oxidoreductase</keyword>
<reference evidence="5" key="1">
    <citation type="journal article" date="2016" name="Proc. Natl. Acad. Sci. U.S.A.">
        <title>Lipid metabolic changes in an early divergent fungus govern the establishment of a mutualistic symbiosis with endobacteria.</title>
        <authorList>
            <person name="Lastovetsky O.A."/>
            <person name="Gaspar M.L."/>
            <person name="Mondo S.J."/>
            <person name="LaButti K.M."/>
            <person name="Sandor L."/>
            <person name="Grigoriev I.V."/>
            <person name="Henry S.A."/>
            <person name="Pawlowska T.E."/>
        </authorList>
    </citation>
    <scope>NUCLEOTIDE SEQUENCE [LARGE SCALE GENOMIC DNA]</scope>
    <source>
        <strain evidence="5">ATCC 52814</strain>
    </source>
</reference>
<dbReference type="SUPFAM" id="SSF51395">
    <property type="entry name" value="FMN-linked oxidoreductases"/>
    <property type="match status" value="1"/>
</dbReference>
<dbReference type="InterPro" id="IPR013785">
    <property type="entry name" value="Aldolase_TIM"/>
</dbReference>
<feature type="domain" description="NADH:flavin oxidoreductase/NADH oxidase N-terminal" evidence="4">
    <location>
        <begin position="6"/>
        <end position="343"/>
    </location>
</feature>
<dbReference type="GO" id="GO:0010181">
    <property type="term" value="F:FMN binding"/>
    <property type="evidence" value="ECO:0007669"/>
    <property type="project" value="InterPro"/>
</dbReference>
<dbReference type="EMBL" id="KV921865">
    <property type="protein sequence ID" value="ORE10416.1"/>
    <property type="molecule type" value="Genomic_DNA"/>
</dbReference>
<organism evidence="5">
    <name type="scientific">Rhizopus microsporus var. microsporus</name>
    <dbReference type="NCBI Taxonomy" id="86635"/>
    <lineage>
        <taxon>Eukaryota</taxon>
        <taxon>Fungi</taxon>
        <taxon>Fungi incertae sedis</taxon>
        <taxon>Mucoromycota</taxon>
        <taxon>Mucoromycotina</taxon>
        <taxon>Mucoromycetes</taxon>
        <taxon>Mucorales</taxon>
        <taxon>Mucorineae</taxon>
        <taxon>Rhizopodaceae</taxon>
        <taxon>Rhizopus</taxon>
    </lineage>
</organism>
<dbReference type="GO" id="GO:0005829">
    <property type="term" value="C:cytosol"/>
    <property type="evidence" value="ECO:0007669"/>
    <property type="project" value="UniProtKB-ARBA"/>
</dbReference>
<dbReference type="InterPro" id="IPR045247">
    <property type="entry name" value="Oye-like"/>
</dbReference>
<dbReference type="CDD" id="cd02933">
    <property type="entry name" value="OYE_like_FMN"/>
    <property type="match status" value="1"/>
</dbReference>
<dbReference type="AlphaFoldDB" id="A0A1X0REH2"/>
<sequence>MTITTLFSPVKLGRYQLEHRVVMAPTARFRSTLEGVPTELVAEYYEQRASPGGLLITEATAIHESAGPFPHTAGIFTKEQIEGYKLATEAVHKKGGLFFVQLWHGGRATSSTFMPNGEQIVSASNIPIAGKNPFLGDTDYEVPRPLTKSEIKDVIQLYKQAALNAIEAGFDGVEVHGANGYLIDQFINSNSNNRTDEYGGSIENRARFALEVVDAVAEAIGEDRTAIRFSPGGSFNGVRDDTVVETWSYLTSQLQKNHPNLAYIHFIERRYDVDADVDSISGDSLEPFRKIWKGTFIASGGFSTAREKALEYAQQHNVLISFGRAFIANPDLPERLRNNWPLNPYHRPTFYTHDAIGYTDYPFYNAKAQA</sequence>
<dbReference type="PANTHER" id="PTHR22893">
    <property type="entry name" value="NADH OXIDOREDUCTASE-RELATED"/>
    <property type="match status" value="1"/>
</dbReference>
<name>A0A1X0REH2_RHIZD</name>
<comment type="similarity">
    <text evidence="2">Belongs to the NADH:flavin oxidoreductase/NADH oxidase family.</text>
</comment>
<evidence type="ECO:0000256" key="1">
    <source>
        <dbReference type="ARBA" id="ARBA00001917"/>
    </source>
</evidence>
<protein>
    <submittedName>
        <fullName evidence="5">FMN-linked oxidoreductase</fullName>
    </submittedName>
</protein>
<dbReference type="VEuPathDB" id="FungiDB:BCV72DRAFT_20582"/>
<dbReference type="PANTHER" id="PTHR22893:SF91">
    <property type="entry name" value="NADPH DEHYDROGENASE 2-RELATED"/>
    <property type="match status" value="1"/>
</dbReference>
<dbReference type="Pfam" id="PF00724">
    <property type="entry name" value="Oxidored_FMN"/>
    <property type="match status" value="1"/>
</dbReference>
<dbReference type="FunFam" id="3.20.20.70:FF:000059">
    <property type="entry name" value="N-ethylmaleimide reductase, FMN-linked"/>
    <property type="match status" value="1"/>
</dbReference>
<dbReference type="OrthoDB" id="276546at2759"/>
<dbReference type="InterPro" id="IPR001155">
    <property type="entry name" value="OxRdtase_FMN_N"/>
</dbReference>
<comment type="cofactor">
    <cofactor evidence="1">
        <name>FMN</name>
        <dbReference type="ChEBI" id="CHEBI:58210"/>
    </cofactor>
</comment>
<evidence type="ECO:0000256" key="2">
    <source>
        <dbReference type="ARBA" id="ARBA00005979"/>
    </source>
</evidence>
<evidence type="ECO:0000259" key="4">
    <source>
        <dbReference type="Pfam" id="PF00724"/>
    </source>
</evidence>
<evidence type="ECO:0000256" key="3">
    <source>
        <dbReference type="ARBA" id="ARBA00023002"/>
    </source>
</evidence>
<dbReference type="Proteomes" id="UP000242414">
    <property type="component" value="Unassembled WGS sequence"/>
</dbReference>
<evidence type="ECO:0000313" key="5">
    <source>
        <dbReference type="EMBL" id="ORE10416.1"/>
    </source>
</evidence>